<reference evidence="5" key="1">
    <citation type="journal article" date="2021" name="PeerJ">
        <title>Extensive microbial diversity within the chicken gut microbiome revealed by metagenomics and culture.</title>
        <authorList>
            <person name="Gilroy R."/>
            <person name="Ravi A."/>
            <person name="Getino M."/>
            <person name="Pursley I."/>
            <person name="Horton D.L."/>
            <person name="Alikhan N.F."/>
            <person name="Baker D."/>
            <person name="Gharbi K."/>
            <person name="Hall N."/>
            <person name="Watson M."/>
            <person name="Adriaenssens E.M."/>
            <person name="Foster-Nyarko E."/>
            <person name="Jarju S."/>
            <person name="Secka A."/>
            <person name="Antonio M."/>
            <person name="Oren A."/>
            <person name="Chaudhuri R.R."/>
            <person name="La Ragione R."/>
            <person name="Hildebrand F."/>
            <person name="Pallen M.J."/>
        </authorList>
    </citation>
    <scope>NUCLEOTIDE SEQUENCE</scope>
    <source>
        <strain evidence="5">Gambia16-554</strain>
    </source>
</reference>
<dbReference type="SUPFAM" id="SSF48452">
    <property type="entry name" value="TPR-like"/>
    <property type="match status" value="1"/>
</dbReference>
<keyword evidence="3" id="KW-0812">Transmembrane</keyword>
<gene>
    <name evidence="5" type="ORF">IAC04_01250</name>
</gene>
<keyword evidence="2" id="KW-0802">TPR repeat</keyword>
<dbReference type="AlphaFoldDB" id="A0A9D2GPZ2"/>
<evidence type="ECO:0000256" key="1">
    <source>
        <dbReference type="ARBA" id="ARBA00022737"/>
    </source>
</evidence>
<dbReference type="Gene3D" id="2.30.30.40">
    <property type="entry name" value="SH3 Domains"/>
    <property type="match status" value="1"/>
</dbReference>
<keyword evidence="4" id="KW-0732">Signal</keyword>
<dbReference type="InterPro" id="IPR019734">
    <property type="entry name" value="TPR_rpt"/>
</dbReference>
<evidence type="ECO:0000256" key="2">
    <source>
        <dbReference type="ARBA" id="ARBA00022803"/>
    </source>
</evidence>
<dbReference type="Pfam" id="PF07719">
    <property type="entry name" value="TPR_2"/>
    <property type="match status" value="1"/>
</dbReference>
<dbReference type="EMBL" id="DXAW01000028">
    <property type="protein sequence ID" value="HIZ85105.1"/>
    <property type="molecule type" value="Genomic_DNA"/>
</dbReference>
<dbReference type="Gene3D" id="1.25.40.10">
    <property type="entry name" value="Tetratricopeptide repeat domain"/>
    <property type="match status" value="1"/>
</dbReference>
<feature type="transmembrane region" description="Helical" evidence="3">
    <location>
        <begin position="132"/>
        <end position="151"/>
    </location>
</feature>
<keyword evidence="3" id="KW-0472">Membrane</keyword>
<keyword evidence="1" id="KW-0677">Repeat</keyword>
<proteinExistence type="predicted"/>
<evidence type="ECO:0000256" key="3">
    <source>
        <dbReference type="SAM" id="Phobius"/>
    </source>
</evidence>
<accession>A0A9D2GPZ2</accession>
<reference evidence="5" key="2">
    <citation type="submission" date="2021-04" db="EMBL/GenBank/DDBJ databases">
        <authorList>
            <person name="Gilroy R."/>
        </authorList>
    </citation>
    <scope>NUCLEOTIDE SEQUENCE</scope>
    <source>
        <strain evidence="5">Gambia16-554</strain>
    </source>
</reference>
<protein>
    <submittedName>
        <fullName evidence="5">Tetratricopeptide repeat protein</fullName>
    </submittedName>
</protein>
<dbReference type="SMART" id="SM00028">
    <property type="entry name" value="TPR"/>
    <property type="match status" value="1"/>
</dbReference>
<dbReference type="Proteomes" id="UP000824115">
    <property type="component" value="Unassembled WGS sequence"/>
</dbReference>
<comment type="caution">
    <text evidence="5">The sequence shown here is derived from an EMBL/GenBank/DDBJ whole genome shotgun (WGS) entry which is preliminary data.</text>
</comment>
<evidence type="ECO:0000256" key="4">
    <source>
        <dbReference type="SAM" id="SignalP"/>
    </source>
</evidence>
<dbReference type="InterPro" id="IPR011990">
    <property type="entry name" value="TPR-like_helical_dom_sf"/>
</dbReference>
<keyword evidence="3" id="KW-1133">Transmembrane helix</keyword>
<dbReference type="InterPro" id="IPR013105">
    <property type="entry name" value="TPR_2"/>
</dbReference>
<evidence type="ECO:0000313" key="6">
    <source>
        <dbReference type="Proteomes" id="UP000824115"/>
    </source>
</evidence>
<name>A0A9D2GPZ2_9BACT</name>
<feature type="transmembrane region" description="Helical" evidence="3">
    <location>
        <begin position="163"/>
        <end position="185"/>
    </location>
</feature>
<organism evidence="5 6">
    <name type="scientific">Candidatus Coprenecus stercoravium</name>
    <dbReference type="NCBI Taxonomy" id="2840735"/>
    <lineage>
        <taxon>Bacteria</taxon>
        <taxon>Pseudomonadati</taxon>
        <taxon>Bacteroidota</taxon>
        <taxon>Bacteroidia</taxon>
        <taxon>Bacteroidales</taxon>
        <taxon>Rikenellaceae</taxon>
        <taxon>Rikenellaceae incertae sedis</taxon>
        <taxon>Candidatus Coprenecus</taxon>
    </lineage>
</organism>
<feature type="chain" id="PRO_5038693291" evidence="4">
    <location>
        <begin position="21"/>
        <end position="251"/>
    </location>
</feature>
<feature type="signal peptide" evidence="4">
    <location>
        <begin position="1"/>
        <end position="20"/>
    </location>
</feature>
<sequence>MRRFILSLAVLFFSIRLLSAGEVDSLWNSSVQAYTEQDYQTALNGFSAIEDLGYESAALYYNIADCYYKLGNYVGKSILYYERALKLDPSFEDAEVNLEIARELAVDRIETVPEFILLTWLKAVRDIMPSDAWAWTALALFLVTAVMVLIFRFAASLALRKTAFGMGVVSLILTIVALISAFSLAHSMDNRAVVTVPVSSVKSSPGSTDQSLFILHEGTGVEVLDRLGEWTRIELSDGRQGWMESKGLEII</sequence>
<evidence type="ECO:0000313" key="5">
    <source>
        <dbReference type="EMBL" id="HIZ85105.1"/>
    </source>
</evidence>